<dbReference type="PROSITE" id="PS50294">
    <property type="entry name" value="WD_REPEATS_REGION"/>
    <property type="match status" value="1"/>
</dbReference>
<dbReference type="EMBL" id="KN822116">
    <property type="protein sequence ID" value="KIM56436.1"/>
    <property type="molecule type" value="Genomic_DNA"/>
</dbReference>
<keyword evidence="1" id="KW-0853">WD repeat</keyword>
<reference evidence="2 3" key="1">
    <citation type="submission" date="2014-04" db="EMBL/GenBank/DDBJ databases">
        <authorList>
            <consortium name="DOE Joint Genome Institute"/>
            <person name="Kuo A."/>
            <person name="Kohler A."/>
            <person name="Nagy L.G."/>
            <person name="Floudas D."/>
            <person name="Copeland A."/>
            <person name="Barry K.W."/>
            <person name="Cichocki N."/>
            <person name="Veneault-Fourrey C."/>
            <person name="LaButti K."/>
            <person name="Lindquist E.A."/>
            <person name="Lipzen A."/>
            <person name="Lundell T."/>
            <person name="Morin E."/>
            <person name="Murat C."/>
            <person name="Sun H."/>
            <person name="Tunlid A."/>
            <person name="Henrissat B."/>
            <person name="Grigoriev I.V."/>
            <person name="Hibbett D.S."/>
            <person name="Martin F."/>
            <person name="Nordberg H.P."/>
            <person name="Cantor M.N."/>
            <person name="Hua S.X."/>
        </authorList>
    </citation>
    <scope>NUCLEOTIDE SEQUENCE [LARGE SCALE GENOMIC DNA]</scope>
    <source>
        <strain evidence="2 3">Foug A</strain>
    </source>
</reference>
<evidence type="ECO:0000313" key="2">
    <source>
        <dbReference type="EMBL" id="KIM56436.1"/>
    </source>
</evidence>
<sequence length="150" mass="16841">MATLTGLNQLHSPLMAQGLCPPQGHTECIRSVAFSPDGTEIVSGSWDNTERVWDADKEVRTINNQGKASLQELNECSICFLNNKHGVYAPFHSDAQHPIPHIQSIRFSSMPSHALHDKEKLCFHDKQAFHQCVRLHEDGWIRGPHGQLLL</sequence>
<dbReference type="HOGENOM" id="CLU_1741648_0_0_1"/>
<reference evidence="3" key="2">
    <citation type="submission" date="2015-01" db="EMBL/GenBank/DDBJ databases">
        <title>Evolutionary Origins and Diversification of the Mycorrhizal Mutualists.</title>
        <authorList>
            <consortium name="DOE Joint Genome Institute"/>
            <consortium name="Mycorrhizal Genomics Consortium"/>
            <person name="Kohler A."/>
            <person name="Kuo A."/>
            <person name="Nagy L.G."/>
            <person name="Floudas D."/>
            <person name="Copeland A."/>
            <person name="Barry K.W."/>
            <person name="Cichocki N."/>
            <person name="Veneault-Fourrey C."/>
            <person name="LaButti K."/>
            <person name="Lindquist E.A."/>
            <person name="Lipzen A."/>
            <person name="Lundell T."/>
            <person name="Morin E."/>
            <person name="Murat C."/>
            <person name="Riley R."/>
            <person name="Ohm R."/>
            <person name="Sun H."/>
            <person name="Tunlid A."/>
            <person name="Henrissat B."/>
            <person name="Grigoriev I.V."/>
            <person name="Hibbett D.S."/>
            <person name="Martin F."/>
        </authorList>
    </citation>
    <scope>NUCLEOTIDE SEQUENCE [LARGE SCALE GENOMIC DNA]</scope>
    <source>
        <strain evidence="3">Foug A</strain>
    </source>
</reference>
<protein>
    <submittedName>
        <fullName evidence="2">Uncharacterized protein</fullName>
    </submittedName>
</protein>
<dbReference type="OrthoDB" id="6262491at2759"/>
<dbReference type="Proteomes" id="UP000053989">
    <property type="component" value="Unassembled WGS sequence"/>
</dbReference>
<organism evidence="2 3">
    <name type="scientific">Scleroderma citrinum Foug A</name>
    <dbReference type="NCBI Taxonomy" id="1036808"/>
    <lineage>
        <taxon>Eukaryota</taxon>
        <taxon>Fungi</taxon>
        <taxon>Dikarya</taxon>
        <taxon>Basidiomycota</taxon>
        <taxon>Agaricomycotina</taxon>
        <taxon>Agaricomycetes</taxon>
        <taxon>Agaricomycetidae</taxon>
        <taxon>Boletales</taxon>
        <taxon>Sclerodermatineae</taxon>
        <taxon>Sclerodermataceae</taxon>
        <taxon>Scleroderma</taxon>
    </lineage>
</organism>
<dbReference type="PROSITE" id="PS50082">
    <property type="entry name" value="WD_REPEATS_2"/>
    <property type="match status" value="1"/>
</dbReference>
<name>A0A0C3DK38_9AGAM</name>
<dbReference type="Pfam" id="PF00400">
    <property type="entry name" value="WD40"/>
    <property type="match status" value="1"/>
</dbReference>
<dbReference type="InParanoid" id="A0A0C3DK38"/>
<dbReference type="InterPro" id="IPR015943">
    <property type="entry name" value="WD40/YVTN_repeat-like_dom_sf"/>
</dbReference>
<dbReference type="InterPro" id="IPR011047">
    <property type="entry name" value="Quinoprotein_ADH-like_sf"/>
</dbReference>
<evidence type="ECO:0000313" key="3">
    <source>
        <dbReference type="Proteomes" id="UP000053989"/>
    </source>
</evidence>
<keyword evidence="3" id="KW-1185">Reference proteome</keyword>
<dbReference type="InterPro" id="IPR001680">
    <property type="entry name" value="WD40_rpt"/>
</dbReference>
<dbReference type="AlphaFoldDB" id="A0A0C3DK38"/>
<accession>A0A0C3DK38</accession>
<dbReference type="Gene3D" id="2.130.10.10">
    <property type="entry name" value="YVTN repeat-like/Quinoprotein amine dehydrogenase"/>
    <property type="match status" value="1"/>
</dbReference>
<proteinExistence type="predicted"/>
<dbReference type="SUPFAM" id="SSF50998">
    <property type="entry name" value="Quinoprotein alcohol dehydrogenase-like"/>
    <property type="match status" value="1"/>
</dbReference>
<gene>
    <name evidence="2" type="ORF">SCLCIDRAFT_29582</name>
</gene>
<dbReference type="SMART" id="SM00320">
    <property type="entry name" value="WD40"/>
    <property type="match status" value="1"/>
</dbReference>
<dbReference type="STRING" id="1036808.A0A0C3DK38"/>
<feature type="repeat" description="WD" evidence="1">
    <location>
        <begin position="22"/>
        <end position="54"/>
    </location>
</feature>
<evidence type="ECO:0000256" key="1">
    <source>
        <dbReference type="PROSITE-ProRule" id="PRU00221"/>
    </source>
</evidence>